<reference evidence="6" key="1">
    <citation type="submission" date="2023-06" db="EMBL/GenBank/DDBJ databases">
        <title>Genomic of Agaribacillus aureum.</title>
        <authorList>
            <person name="Wang G."/>
        </authorList>
    </citation>
    <scope>NUCLEOTIDE SEQUENCE</scope>
    <source>
        <strain evidence="6">BMA12</strain>
    </source>
</reference>
<dbReference type="RefSeq" id="WP_346757182.1">
    <property type="nucleotide sequence ID" value="NZ_JAUJEB010000001.1"/>
</dbReference>
<proteinExistence type="predicted"/>
<sequence length="122" mass="13617">MQRLFIYLALTTTIFSCRSKSEKESLAHGREIYIANCISCHGDTGSGVPDKYPSLVKTDRIIAAQTQRAVKLIKYGSGFENGMRPVALTDKEITEVINYIQNSWGNKADFIAQSQVKTIINQ</sequence>
<gene>
    <name evidence="6" type="ORF">QQ020_07320</name>
</gene>
<dbReference type="PROSITE" id="PS51257">
    <property type="entry name" value="PROKAR_LIPOPROTEIN"/>
    <property type="match status" value="1"/>
</dbReference>
<dbReference type="InterPro" id="IPR051459">
    <property type="entry name" value="Cytochrome_c-type_DH"/>
</dbReference>
<dbReference type="PANTHER" id="PTHR35008">
    <property type="entry name" value="BLL4482 PROTEIN-RELATED"/>
    <property type="match status" value="1"/>
</dbReference>
<dbReference type="Gene3D" id="1.10.760.10">
    <property type="entry name" value="Cytochrome c-like domain"/>
    <property type="match status" value="1"/>
</dbReference>
<keyword evidence="7" id="KW-1185">Reference proteome</keyword>
<evidence type="ECO:0000256" key="2">
    <source>
        <dbReference type="ARBA" id="ARBA00022723"/>
    </source>
</evidence>
<dbReference type="PROSITE" id="PS51007">
    <property type="entry name" value="CYTC"/>
    <property type="match status" value="1"/>
</dbReference>
<dbReference type="PANTHER" id="PTHR35008:SF8">
    <property type="entry name" value="ALCOHOL DEHYDROGENASE CYTOCHROME C SUBUNIT"/>
    <property type="match status" value="1"/>
</dbReference>
<dbReference type="InterPro" id="IPR009056">
    <property type="entry name" value="Cyt_c-like_dom"/>
</dbReference>
<evidence type="ECO:0000313" key="7">
    <source>
        <dbReference type="Proteomes" id="UP001172083"/>
    </source>
</evidence>
<keyword evidence="1 4" id="KW-0349">Heme</keyword>
<evidence type="ECO:0000256" key="4">
    <source>
        <dbReference type="PROSITE-ProRule" id="PRU00433"/>
    </source>
</evidence>
<keyword evidence="2 4" id="KW-0479">Metal-binding</keyword>
<dbReference type="Pfam" id="PF13442">
    <property type="entry name" value="Cytochrome_CBB3"/>
    <property type="match status" value="1"/>
</dbReference>
<evidence type="ECO:0000313" key="6">
    <source>
        <dbReference type="EMBL" id="MDN5211854.1"/>
    </source>
</evidence>
<evidence type="ECO:0000256" key="1">
    <source>
        <dbReference type="ARBA" id="ARBA00022617"/>
    </source>
</evidence>
<evidence type="ECO:0000259" key="5">
    <source>
        <dbReference type="PROSITE" id="PS51007"/>
    </source>
</evidence>
<name>A0ABT8L275_9BACT</name>
<dbReference type="EMBL" id="JAUJEB010000001">
    <property type="protein sequence ID" value="MDN5211854.1"/>
    <property type="molecule type" value="Genomic_DNA"/>
</dbReference>
<accession>A0ABT8L275</accession>
<keyword evidence="3 4" id="KW-0408">Iron</keyword>
<dbReference type="InterPro" id="IPR036909">
    <property type="entry name" value="Cyt_c-like_dom_sf"/>
</dbReference>
<organism evidence="6 7">
    <name type="scientific">Agaribacillus aureus</name>
    <dbReference type="NCBI Taxonomy" id="3051825"/>
    <lineage>
        <taxon>Bacteria</taxon>
        <taxon>Pseudomonadati</taxon>
        <taxon>Bacteroidota</taxon>
        <taxon>Cytophagia</taxon>
        <taxon>Cytophagales</taxon>
        <taxon>Splendidivirgaceae</taxon>
        <taxon>Agaribacillus</taxon>
    </lineage>
</organism>
<dbReference type="SUPFAM" id="SSF46626">
    <property type="entry name" value="Cytochrome c"/>
    <property type="match status" value="1"/>
</dbReference>
<evidence type="ECO:0000256" key="3">
    <source>
        <dbReference type="ARBA" id="ARBA00023004"/>
    </source>
</evidence>
<protein>
    <submittedName>
        <fullName evidence="6">Cytochrome c</fullName>
    </submittedName>
</protein>
<feature type="domain" description="Cytochrome c" evidence="5">
    <location>
        <begin position="24"/>
        <end position="104"/>
    </location>
</feature>
<comment type="caution">
    <text evidence="6">The sequence shown here is derived from an EMBL/GenBank/DDBJ whole genome shotgun (WGS) entry which is preliminary data.</text>
</comment>
<dbReference type="Proteomes" id="UP001172083">
    <property type="component" value="Unassembled WGS sequence"/>
</dbReference>